<evidence type="ECO:0000256" key="2">
    <source>
        <dbReference type="ARBA" id="ARBA00022729"/>
    </source>
</evidence>
<evidence type="ECO:0000256" key="1">
    <source>
        <dbReference type="ARBA" id="ARBA00004418"/>
    </source>
</evidence>
<accession>A0A369MQC9</accession>
<gene>
    <name evidence="7" type="ORF">C1872_13750</name>
</gene>
<evidence type="ECO:0000259" key="5">
    <source>
        <dbReference type="Pfam" id="PF07940"/>
    </source>
</evidence>
<sequence length="616" mass="67914">MSAGEVAYRVSQRCLQRRERAEFREPIPVYEVRAYGEPPEPVLSKLGLNLANDAFTAGRSIELLGGYGYDDYRTRWHAAFQSEGDWPVRFAHDYSFSAEGVPGDIRTNWELNRHHQFTVLAKSHFATGDDCYLKELSELFRDWNDKNPFLWGPEWSSPMENSIRLVNWLVAAAFLDATDGAGELARALRDRLADGSWVIAANVRRHYSRHSSANNHTVIEAVGVGIAAVVFGEEGWLLEAVSLLENEITRQTWPDGVNKEQALHYQLFVMEALCLLSHVLRASGHELPSELASLVRSMAGYARSCSVGNGRYIEFGDDDEGRILNLSPSKAGYPDYVLSLASLECGESVRWVRDVSADETVRWLYPDSELETAGAMPLRMPADIETFLDGGVTVLRTDEDAVLAVDHGPLGLGPLAAHGHADALSVQLYVDGVPVLVDPGTYIYNGDPEMRDLFRSTAVHNTVCVSGKDQSEMLGPFLWGKRSECEVERVFESGLAARCAWPDGATIHAREVEISPTIIDIKDRVHCPSETTSAVASFVFAPGTELVVEDSALLAIVSGLKLALYFEGAKDVCIDEVPCSSRYGSQVRAPRALVVMGRSEEGCVRTLKTMIRKAGK</sequence>
<protein>
    <submittedName>
        <fullName evidence="7">Heparinase</fullName>
    </submittedName>
</protein>
<dbReference type="AlphaFoldDB" id="A0A369MQC9"/>
<dbReference type="PANTHER" id="PTHR39210">
    <property type="entry name" value="HEPARIN-SULFATE LYASE"/>
    <property type="match status" value="1"/>
</dbReference>
<keyword evidence="3" id="KW-0574">Periplasm</keyword>
<dbReference type="SUPFAM" id="SSF48230">
    <property type="entry name" value="Chondroitin AC/alginate lyase"/>
    <property type="match status" value="1"/>
</dbReference>
<evidence type="ECO:0000259" key="6">
    <source>
        <dbReference type="Pfam" id="PF16889"/>
    </source>
</evidence>
<keyword evidence="4" id="KW-0456">Lyase</keyword>
<dbReference type="InterPro" id="IPR012480">
    <property type="entry name" value="Hepar_II_III_C"/>
</dbReference>
<evidence type="ECO:0000256" key="3">
    <source>
        <dbReference type="ARBA" id="ARBA00022764"/>
    </source>
</evidence>
<reference evidence="7 8" key="1">
    <citation type="journal article" date="2018" name="Elife">
        <title>Discovery and characterization of a prevalent human gut bacterial enzyme sufficient for the inactivation of a family of plant toxins.</title>
        <authorList>
            <person name="Koppel N."/>
            <person name="Bisanz J.E."/>
            <person name="Pandelia M.E."/>
            <person name="Turnbaugh P.J."/>
            <person name="Balskus E.P."/>
        </authorList>
    </citation>
    <scope>NUCLEOTIDE SEQUENCE [LARGE SCALE GENOMIC DNA]</scope>
    <source>
        <strain evidence="7 8">MR1 #12</strain>
    </source>
</reference>
<name>A0A369MQC9_EGGLN</name>
<keyword evidence="2" id="KW-0732">Signal</keyword>
<dbReference type="EMBL" id="PPTX01000026">
    <property type="protein sequence ID" value="RDB75763.1"/>
    <property type="molecule type" value="Genomic_DNA"/>
</dbReference>
<dbReference type="InterPro" id="IPR008929">
    <property type="entry name" value="Chondroitin_lyas"/>
</dbReference>
<evidence type="ECO:0000256" key="4">
    <source>
        <dbReference type="ARBA" id="ARBA00023239"/>
    </source>
</evidence>
<comment type="caution">
    <text evidence="7">The sequence shown here is derived from an EMBL/GenBank/DDBJ whole genome shotgun (WGS) entry which is preliminary data.</text>
</comment>
<dbReference type="Pfam" id="PF07940">
    <property type="entry name" value="Hepar_II_III_C"/>
    <property type="match status" value="1"/>
</dbReference>
<dbReference type="Proteomes" id="UP000253752">
    <property type="component" value="Unassembled WGS sequence"/>
</dbReference>
<feature type="domain" description="Heparin-sulfate lyase N-terminal" evidence="6">
    <location>
        <begin position="105"/>
        <end position="318"/>
    </location>
</feature>
<dbReference type="InterPro" id="IPR031680">
    <property type="entry name" value="Hepar_II_III_N"/>
</dbReference>
<dbReference type="GO" id="GO:0016829">
    <property type="term" value="F:lyase activity"/>
    <property type="evidence" value="ECO:0007669"/>
    <property type="project" value="UniProtKB-KW"/>
</dbReference>
<dbReference type="RefSeq" id="WP_181872248.1">
    <property type="nucleotide sequence ID" value="NZ_CP089333.1"/>
</dbReference>
<comment type="subcellular location">
    <subcellularLocation>
        <location evidence="1">Periplasm</location>
    </subcellularLocation>
</comment>
<dbReference type="Pfam" id="PF16889">
    <property type="entry name" value="Hepar_II_III_N"/>
    <property type="match status" value="1"/>
</dbReference>
<dbReference type="Gene3D" id="1.50.10.100">
    <property type="entry name" value="Chondroitin AC/alginate lyase"/>
    <property type="match status" value="1"/>
</dbReference>
<organism evidence="7 8">
    <name type="scientific">Eggerthella lenta</name>
    <name type="common">Eubacterium lentum</name>
    <dbReference type="NCBI Taxonomy" id="84112"/>
    <lineage>
        <taxon>Bacteria</taxon>
        <taxon>Bacillati</taxon>
        <taxon>Actinomycetota</taxon>
        <taxon>Coriobacteriia</taxon>
        <taxon>Eggerthellales</taxon>
        <taxon>Eggerthellaceae</taxon>
        <taxon>Eggerthella</taxon>
    </lineage>
</organism>
<dbReference type="GO" id="GO:0042597">
    <property type="term" value="C:periplasmic space"/>
    <property type="evidence" value="ECO:0007669"/>
    <property type="project" value="UniProtKB-SubCell"/>
</dbReference>
<dbReference type="Gene3D" id="2.70.98.70">
    <property type="match status" value="1"/>
</dbReference>
<evidence type="ECO:0000313" key="8">
    <source>
        <dbReference type="Proteomes" id="UP000253752"/>
    </source>
</evidence>
<proteinExistence type="predicted"/>
<dbReference type="PANTHER" id="PTHR39210:SF1">
    <property type="entry name" value="HEPARIN-SULFATE LYASE"/>
    <property type="match status" value="1"/>
</dbReference>
<feature type="domain" description="Heparinase II/III-like C-terminal" evidence="5">
    <location>
        <begin position="380"/>
        <end position="602"/>
    </location>
</feature>
<evidence type="ECO:0000313" key="7">
    <source>
        <dbReference type="EMBL" id="RDB75763.1"/>
    </source>
</evidence>